<evidence type="ECO:0000256" key="3">
    <source>
        <dbReference type="SAM" id="Phobius"/>
    </source>
</evidence>
<dbReference type="EMBL" id="KZ308222">
    <property type="protein sequence ID" value="KAG8225084.1"/>
    <property type="molecule type" value="Genomic_DNA"/>
</dbReference>
<dbReference type="PRINTS" id="PR00219">
    <property type="entry name" value="SYNAPTOBREVN"/>
</dbReference>
<dbReference type="GO" id="GO:0016020">
    <property type="term" value="C:membrane"/>
    <property type="evidence" value="ECO:0007669"/>
    <property type="project" value="InterPro"/>
</dbReference>
<organism evidence="5 6">
    <name type="scientific">Ladona fulva</name>
    <name type="common">Scarce chaser dragonfly</name>
    <name type="synonym">Libellula fulva</name>
    <dbReference type="NCBI Taxonomy" id="123851"/>
    <lineage>
        <taxon>Eukaryota</taxon>
        <taxon>Metazoa</taxon>
        <taxon>Ecdysozoa</taxon>
        <taxon>Arthropoda</taxon>
        <taxon>Hexapoda</taxon>
        <taxon>Insecta</taxon>
        <taxon>Pterygota</taxon>
        <taxon>Palaeoptera</taxon>
        <taxon>Odonata</taxon>
        <taxon>Epiprocta</taxon>
        <taxon>Anisoptera</taxon>
        <taxon>Libelluloidea</taxon>
        <taxon>Libellulidae</taxon>
        <taxon>Ladona</taxon>
    </lineage>
</organism>
<dbReference type="InterPro" id="IPR016444">
    <property type="entry name" value="Synaptobrevin/VAMP"/>
</dbReference>
<reference evidence="5" key="2">
    <citation type="submission" date="2017-10" db="EMBL/GenBank/DDBJ databases">
        <title>Ladona fulva Genome sequencing and assembly.</title>
        <authorList>
            <person name="Murali S."/>
            <person name="Richards S."/>
            <person name="Bandaranaike D."/>
            <person name="Bellair M."/>
            <person name="Blankenburg K."/>
            <person name="Chao H."/>
            <person name="Dinh H."/>
            <person name="Doddapaneni H."/>
            <person name="Dugan-Rocha S."/>
            <person name="Elkadiri S."/>
            <person name="Gnanaolivu R."/>
            <person name="Hernandez B."/>
            <person name="Skinner E."/>
            <person name="Javaid M."/>
            <person name="Lee S."/>
            <person name="Li M."/>
            <person name="Ming W."/>
            <person name="Munidasa M."/>
            <person name="Muniz J."/>
            <person name="Nguyen L."/>
            <person name="Hughes D."/>
            <person name="Osuji N."/>
            <person name="Pu L.-L."/>
            <person name="Puazo M."/>
            <person name="Qu C."/>
            <person name="Quiroz J."/>
            <person name="Raj R."/>
            <person name="Weissenberger G."/>
            <person name="Xin Y."/>
            <person name="Zou X."/>
            <person name="Han Y."/>
            <person name="Worley K."/>
            <person name="Muzny D."/>
            <person name="Gibbs R."/>
        </authorList>
    </citation>
    <scope>NUCLEOTIDE SEQUENCE</scope>
    <source>
        <strain evidence="5">Sampled in the wild</strain>
    </source>
</reference>
<dbReference type="InterPro" id="IPR001388">
    <property type="entry name" value="Synaptobrevin-like"/>
</dbReference>
<dbReference type="InterPro" id="IPR042855">
    <property type="entry name" value="V_SNARE_CC"/>
</dbReference>
<dbReference type="SUPFAM" id="SSF58038">
    <property type="entry name" value="SNARE fusion complex"/>
    <property type="match status" value="1"/>
</dbReference>
<dbReference type="GO" id="GO:0016192">
    <property type="term" value="P:vesicle-mediated transport"/>
    <property type="evidence" value="ECO:0007669"/>
    <property type="project" value="InterPro"/>
</dbReference>
<dbReference type="Gene3D" id="1.20.5.110">
    <property type="match status" value="1"/>
</dbReference>
<accession>A0A8K0JYY4</accession>
<keyword evidence="3" id="KW-0472">Membrane</keyword>
<feature type="domain" description="V-SNARE coiled-coil homology" evidence="4">
    <location>
        <begin position="43"/>
        <end position="103"/>
    </location>
</feature>
<keyword evidence="3" id="KW-0812">Transmembrane</keyword>
<dbReference type="Proteomes" id="UP000792457">
    <property type="component" value="Unassembled WGS sequence"/>
</dbReference>
<sequence>MCDRMYDIIPVWSMDSATGGFGLPEDGASSGSRNPQHSAAQKRIQQTQAQVNEVVDIMKSNIDKVLDRDAKLSELDNRADALQQGASQFEQQAGKLKRKYWWKNLKMMLIMGVIGAVILIVIIVDIIPQKLKEGHSRFLIISSMVSQGLENYLMLRKFVKEYLDHQHGQQYLQLLLAVNHISMNVNYPTTLSNIYKYLSL</sequence>
<evidence type="ECO:0000256" key="2">
    <source>
        <dbReference type="SAM" id="Coils"/>
    </source>
</evidence>
<dbReference type="OrthoDB" id="10042941at2759"/>
<evidence type="ECO:0000256" key="1">
    <source>
        <dbReference type="PROSITE-ProRule" id="PRU00290"/>
    </source>
</evidence>
<evidence type="ECO:0000313" key="6">
    <source>
        <dbReference type="Proteomes" id="UP000792457"/>
    </source>
</evidence>
<comment type="caution">
    <text evidence="5">The sequence shown here is derived from an EMBL/GenBank/DDBJ whole genome shotgun (WGS) entry which is preliminary data.</text>
</comment>
<proteinExistence type="predicted"/>
<dbReference type="PROSITE" id="PS50892">
    <property type="entry name" value="V_SNARE"/>
    <property type="match status" value="1"/>
</dbReference>
<dbReference type="PANTHER" id="PTHR45701">
    <property type="entry name" value="SYNAPTOBREVIN FAMILY MEMBER"/>
    <property type="match status" value="1"/>
</dbReference>
<dbReference type="AlphaFoldDB" id="A0A8K0JYY4"/>
<dbReference type="PROSITE" id="PS00417">
    <property type="entry name" value="SYNAPTOBREVIN"/>
    <property type="match status" value="1"/>
</dbReference>
<feature type="coiled-coil region" evidence="2">
    <location>
        <begin position="72"/>
        <end position="99"/>
    </location>
</feature>
<reference evidence="5" key="1">
    <citation type="submission" date="2013-04" db="EMBL/GenBank/DDBJ databases">
        <authorList>
            <person name="Qu J."/>
            <person name="Murali S.C."/>
            <person name="Bandaranaike D."/>
            <person name="Bellair M."/>
            <person name="Blankenburg K."/>
            <person name="Chao H."/>
            <person name="Dinh H."/>
            <person name="Doddapaneni H."/>
            <person name="Downs B."/>
            <person name="Dugan-Rocha S."/>
            <person name="Elkadiri S."/>
            <person name="Gnanaolivu R.D."/>
            <person name="Hernandez B."/>
            <person name="Javaid M."/>
            <person name="Jayaseelan J.C."/>
            <person name="Lee S."/>
            <person name="Li M."/>
            <person name="Ming W."/>
            <person name="Munidasa M."/>
            <person name="Muniz J."/>
            <person name="Nguyen L."/>
            <person name="Ongeri F."/>
            <person name="Osuji N."/>
            <person name="Pu L.-L."/>
            <person name="Puazo M."/>
            <person name="Qu C."/>
            <person name="Quiroz J."/>
            <person name="Raj R."/>
            <person name="Weissenberger G."/>
            <person name="Xin Y."/>
            <person name="Zou X."/>
            <person name="Han Y."/>
            <person name="Richards S."/>
            <person name="Worley K."/>
            <person name="Muzny D."/>
            <person name="Gibbs R."/>
        </authorList>
    </citation>
    <scope>NUCLEOTIDE SEQUENCE</scope>
    <source>
        <strain evidence="5">Sampled in the wild</strain>
    </source>
</reference>
<evidence type="ECO:0000259" key="4">
    <source>
        <dbReference type="PROSITE" id="PS50892"/>
    </source>
</evidence>
<feature type="transmembrane region" description="Helical" evidence="3">
    <location>
        <begin position="107"/>
        <end position="128"/>
    </location>
</feature>
<gene>
    <name evidence="5" type="ORF">J437_LFUL000063</name>
</gene>
<evidence type="ECO:0000313" key="5">
    <source>
        <dbReference type="EMBL" id="KAG8225084.1"/>
    </source>
</evidence>
<keyword evidence="6" id="KW-1185">Reference proteome</keyword>
<name>A0A8K0JYY4_LADFU</name>
<protein>
    <recommendedName>
        <fullName evidence="4">V-SNARE coiled-coil homology domain-containing protein</fullName>
    </recommendedName>
</protein>
<dbReference type="CDD" id="cd15870">
    <property type="entry name" value="R-SNARE_VAMP2"/>
    <property type="match status" value="1"/>
</dbReference>
<keyword evidence="3" id="KW-1133">Transmembrane helix</keyword>
<keyword evidence="1 2" id="KW-0175">Coiled coil</keyword>
<dbReference type="Pfam" id="PF00957">
    <property type="entry name" value="Synaptobrevin"/>
    <property type="match status" value="1"/>
</dbReference>